<evidence type="ECO:0000313" key="5">
    <source>
        <dbReference type="EMBL" id="NVD27795.1"/>
    </source>
</evidence>
<dbReference type="Proteomes" id="UP000652427">
    <property type="component" value="Unassembled WGS sequence"/>
</dbReference>
<dbReference type="InterPro" id="IPR036390">
    <property type="entry name" value="WH_DNA-bd_sf"/>
</dbReference>
<proteinExistence type="predicted"/>
<dbReference type="Pfam" id="PF01047">
    <property type="entry name" value="MarR"/>
    <property type="match status" value="1"/>
</dbReference>
<dbReference type="InterPro" id="IPR036388">
    <property type="entry name" value="WH-like_DNA-bd_sf"/>
</dbReference>
<dbReference type="Gene3D" id="1.10.10.10">
    <property type="entry name" value="Winged helix-like DNA-binding domain superfamily/Winged helix DNA-binding domain"/>
    <property type="match status" value="1"/>
</dbReference>
<gene>
    <name evidence="5" type="ORF">HUO14_07765</name>
</gene>
<keyword evidence="6" id="KW-1185">Reference proteome</keyword>
<evidence type="ECO:0000256" key="3">
    <source>
        <dbReference type="ARBA" id="ARBA00023163"/>
    </source>
</evidence>
<evidence type="ECO:0000256" key="1">
    <source>
        <dbReference type="ARBA" id="ARBA00023015"/>
    </source>
</evidence>
<dbReference type="SMART" id="SM00347">
    <property type="entry name" value="HTH_MARR"/>
    <property type="match status" value="1"/>
</dbReference>
<dbReference type="SUPFAM" id="SSF46785">
    <property type="entry name" value="Winged helix' DNA-binding domain"/>
    <property type="match status" value="1"/>
</dbReference>
<keyword evidence="3" id="KW-0804">Transcription</keyword>
<keyword evidence="2" id="KW-0238">DNA-binding</keyword>
<evidence type="ECO:0000313" key="6">
    <source>
        <dbReference type="Proteomes" id="UP000652427"/>
    </source>
</evidence>
<dbReference type="PROSITE" id="PS50995">
    <property type="entry name" value="HTH_MARR_2"/>
    <property type="match status" value="1"/>
</dbReference>
<name>A0ABX2N241_9SPHN</name>
<dbReference type="RefSeq" id="WP_176279278.1">
    <property type="nucleotide sequence ID" value="NZ_JABWMH010000002.1"/>
</dbReference>
<protein>
    <submittedName>
        <fullName evidence="5">MarR family transcriptional regulator</fullName>
    </submittedName>
</protein>
<dbReference type="EMBL" id="JABWMH010000002">
    <property type="protein sequence ID" value="NVD27795.1"/>
    <property type="molecule type" value="Genomic_DNA"/>
</dbReference>
<dbReference type="PRINTS" id="PR00598">
    <property type="entry name" value="HTHMARR"/>
</dbReference>
<sequence>MIDNIGFVIGDISRLIRRTFDKRARAIGVTRAQWRVLTWLRRHEGTNQSALADRLELDAMTLCRMVDRLQDAQLIERRRDPEDRRAWQLFLTTKGVALSDQLEPIGEQLLQEALADMPGKDRERLLALLELFRSNLQSIDEADADRKRSAHG</sequence>
<reference evidence="5 6" key="1">
    <citation type="submission" date="2020-06" db="EMBL/GenBank/DDBJ databases">
        <authorList>
            <person name="Kim S.-J."/>
            <person name="Park S.-J."/>
        </authorList>
    </citation>
    <scope>NUCLEOTIDE SEQUENCE [LARGE SCALE GENOMIC DNA]</scope>
    <source>
        <strain evidence="5 6">SW-151</strain>
    </source>
</reference>
<dbReference type="PANTHER" id="PTHR42756:SF1">
    <property type="entry name" value="TRANSCRIPTIONAL REPRESSOR OF EMRAB OPERON"/>
    <property type="match status" value="1"/>
</dbReference>
<organism evidence="5 6">
    <name type="scientific">Parasphingorhabdus flavimaris</name>
    <dbReference type="NCBI Taxonomy" id="266812"/>
    <lineage>
        <taxon>Bacteria</taxon>
        <taxon>Pseudomonadati</taxon>
        <taxon>Pseudomonadota</taxon>
        <taxon>Alphaproteobacteria</taxon>
        <taxon>Sphingomonadales</taxon>
        <taxon>Sphingomonadaceae</taxon>
        <taxon>Parasphingorhabdus</taxon>
    </lineage>
</organism>
<keyword evidence="1" id="KW-0805">Transcription regulation</keyword>
<feature type="domain" description="HTH marR-type" evidence="4">
    <location>
        <begin position="2"/>
        <end position="134"/>
    </location>
</feature>
<comment type="caution">
    <text evidence="5">The sequence shown here is derived from an EMBL/GenBank/DDBJ whole genome shotgun (WGS) entry which is preliminary data.</text>
</comment>
<dbReference type="InterPro" id="IPR000835">
    <property type="entry name" value="HTH_MarR-typ"/>
</dbReference>
<evidence type="ECO:0000259" key="4">
    <source>
        <dbReference type="PROSITE" id="PS50995"/>
    </source>
</evidence>
<accession>A0ABX2N241</accession>
<dbReference type="PANTHER" id="PTHR42756">
    <property type="entry name" value="TRANSCRIPTIONAL REGULATOR, MARR"/>
    <property type="match status" value="1"/>
</dbReference>
<evidence type="ECO:0000256" key="2">
    <source>
        <dbReference type="ARBA" id="ARBA00023125"/>
    </source>
</evidence>